<dbReference type="PANTHER" id="PTHR10219:SF19">
    <property type="entry name" value="GLYCOLIPID TRANSFER PROTEIN DOMAIN-CONTAINING PROTEIN 2"/>
    <property type="match status" value="1"/>
</dbReference>
<dbReference type="GO" id="GO:1902387">
    <property type="term" value="F:ceramide 1-phosphate binding"/>
    <property type="evidence" value="ECO:0000318"/>
    <property type="project" value="GO_Central"/>
</dbReference>
<evidence type="ECO:0000256" key="2">
    <source>
        <dbReference type="ARBA" id="ARBA00004413"/>
    </source>
</evidence>
<dbReference type="OMA" id="FSHACTL"/>
<dbReference type="InterPro" id="IPR036497">
    <property type="entry name" value="GLTP_sf"/>
</dbReference>
<dbReference type="Proteomes" id="UP000186698">
    <property type="component" value="Chromosome 3L"/>
</dbReference>
<gene>
    <name evidence="16 17" type="primary">gltpd2.L</name>
</gene>
<accession>A0A1L8H3U2</accession>
<evidence type="ECO:0000256" key="8">
    <source>
        <dbReference type="ARBA" id="ARBA00023121"/>
    </source>
</evidence>
<evidence type="ECO:0000313" key="17">
    <source>
        <dbReference type="Xenbase" id="XB-GENE-17343950"/>
    </source>
</evidence>
<evidence type="ECO:0000313" key="15">
    <source>
        <dbReference type="Proteomes" id="UP000186698"/>
    </source>
</evidence>
<dbReference type="Xenbase" id="XB-GENE-17343950">
    <property type="gene designation" value="gltpd2.L"/>
</dbReference>
<keyword evidence="6" id="KW-0333">Golgi apparatus</keyword>
<evidence type="ECO:0000259" key="14">
    <source>
        <dbReference type="Pfam" id="PF08718"/>
    </source>
</evidence>
<organism evidence="15 16">
    <name type="scientific">Xenopus laevis</name>
    <name type="common">African clawed frog</name>
    <dbReference type="NCBI Taxonomy" id="8355"/>
    <lineage>
        <taxon>Eukaryota</taxon>
        <taxon>Metazoa</taxon>
        <taxon>Chordata</taxon>
        <taxon>Craniata</taxon>
        <taxon>Vertebrata</taxon>
        <taxon>Euteleostomi</taxon>
        <taxon>Amphibia</taxon>
        <taxon>Batrachia</taxon>
        <taxon>Anura</taxon>
        <taxon>Pipoidea</taxon>
        <taxon>Pipidae</taxon>
        <taxon>Xenopodinae</taxon>
        <taxon>Xenopus</taxon>
        <taxon>Xenopus</taxon>
    </lineage>
</organism>
<dbReference type="RefSeq" id="XP_018109327.1">
    <property type="nucleotide sequence ID" value="XM_018253838.2"/>
</dbReference>
<feature type="domain" description="Glycolipid transfer protein" evidence="14">
    <location>
        <begin position="110"/>
        <end position="260"/>
    </location>
</feature>
<evidence type="ECO:0000256" key="11">
    <source>
        <dbReference type="ARBA" id="ARBA00039463"/>
    </source>
</evidence>
<dbReference type="GeneID" id="108711788"/>
<keyword evidence="7" id="KW-0445">Lipid transport</keyword>
<dbReference type="AlphaFoldDB" id="A0A1L8H3U2"/>
<evidence type="ECO:0000256" key="12">
    <source>
        <dbReference type="ARBA" id="ARBA00042989"/>
    </source>
</evidence>
<comment type="catalytic activity">
    <reaction evidence="9">
        <text>N-(9Z-octadecenoyl)-sphing-4-enine-1-phosphate(in) = N-(9Z-octadecenoyl)-sphing-4-enine-1-phosphate(out)</text>
        <dbReference type="Rhea" id="RHEA:45688"/>
        <dbReference type="ChEBI" id="CHEBI:85378"/>
    </reaction>
    <physiologicalReaction direction="left-to-right" evidence="9">
        <dbReference type="Rhea" id="RHEA:45689"/>
    </physiologicalReaction>
</comment>
<comment type="subcellular location">
    <subcellularLocation>
        <location evidence="2">Cell membrane</location>
        <topology evidence="2">Peripheral membrane protein</topology>
        <orientation evidence="2">Cytoplasmic side</orientation>
    </subcellularLocation>
    <subcellularLocation>
        <location evidence="3">Endosome membrane</location>
        <topology evidence="3">Peripheral membrane protein</topology>
    </subcellularLocation>
    <subcellularLocation>
        <location evidence="1">Golgi apparatus</location>
        <location evidence="1">trans-Golgi network membrane</location>
        <topology evidence="1">Peripheral membrane protein</topology>
    </subcellularLocation>
    <subcellularLocation>
        <location evidence="4">Nucleus outer membrane</location>
        <topology evidence="4">Peripheral membrane protein</topology>
    </subcellularLocation>
</comment>
<dbReference type="Pfam" id="PF08718">
    <property type="entry name" value="GLTP"/>
    <property type="match status" value="1"/>
</dbReference>
<dbReference type="GO" id="GO:0005640">
    <property type="term" value="C:nuclear outer membrane"/>
    <property type="evidence" value="ECO:0007669"/>
    <property type="project" value="UniProtKB-SubCell"/>
</dbReference>
<comment type="function">
    <text evidence="13">Mediates the intracellular transfer of ceramide-1-phosphate (C1P) between organelle membranes and the cell membrane. Required for normal structure of the Golgi stacks. Can bind phosphoceramides with a variety of aliphatic chains, but has a preference for lipids with saturated C16:0 or monounsaturated C18:1 aliphatic chains, and is inefficient with phosphoceramides containing lignoceryl (C24:0). Plays a role in the regulation of the cellular levels of ceramide-1-phosphate, and thereby contributes to the regulation of phospholipase PLA2G4A activity and the release of arachidonic acid. Has no activity with galactosylceramide, lactosylceramide, sphingomyelin, phosphatidylcholine, phosphatidic acid and ceramide. C1P transfer is stimulated by phosphatidylserine in C1P source vesicles. Regulates autophagy and pyroptosis, but not apoptosis.</text>
</comment>
<dbReference type="STRING" id="8355.A0A1L8H3U2"/>
<dbReference type="GO" id="GO:0005794">
    <property type="term" value="C:Golgi apparatus"/>
    <property type="evidence" value="ECO:0007669"/>
    <property type="project" value="UniProtKB-SubCell"/>
</dbReference>
<dbReference type="Gene3D" id="1.10.3520.10">
    <property type="entry name" value="Glycolipid transfer protein"/>
    <property type="match status" value="1"/>
</dbReference>
<sequence>MACQGPMKMGYHGVLRLILPLVLLFLFLYMSITKLPGVYLHECIQDGKPCSQIQNDVIEEVKVEPSTSFKLDPSDVQLLEDVLKNCKQHEFQIGRMVEAFRFCVTEKKDILLEEYLTAWRQLIKFMDALGAVFTFISSEAMTKVNILQGYLNGEHGKHYRTVTSMVKYELENEVVNFKELPPNHVPSGCRTLLRLHRALKFLEVFLYNLGMSVGRDKTSEMCADAYRKTLSHHHSWLIRQVAEVAFLALPPLEDMYKVVCVSHHKEAKIVLLTTVDDIVKVYNITQEVYTEHGMLDLP</sequence>
<comment type="catalytic activity">
    <reaction evidence="10">
        <text>N-(hexadecanoyl)-sphing-4-enine-1-phosphate(in) = N-(hexadecanoyl)-sphing-4-enine-1-phosphate(out)</text>
        <dbReference type="Rhea" id="RHEA:45680"/>
        <dbReference type="ChEBI" id="CHEBI:72963"/>
    </reaction>
    <physiologicalReaction direction="left-to-right" evidence="10">
        <dbReference type="Rhea" id="RHEA:45681"/>
    </physiologicalReaction>
</comment>
<comment type="similarity">
    <text evidence="5">Belongs to the GLTP family.</text>
</comment>
<reference evidence="16" key="1">
    <citation type="submission" date="2025-08" db="UniProtKB">
        <authorList>
            <consortium name="RefSeq"/>
        </authorList>
    </citation>
    <scope>IDENTIFICATION</scope>
    <source>
        <strain evidence="16">J_2021</strain>
        <tissue evidence="16">Erythrocytes</tissue>
    </source>
</reference>
<evidence type="ECO:0000256" key="3">
    <source>
        <dbReference type="ARBA" id="ARBA00004481"/>
    </source>
</evidence>
<dbReference type="GO" id="GO:0005829">
    <property type="term" value="C:cytosol"/>
    <property type="evidence" value="ECO:0000318"/>
    <property type="project" value="GO_Central"/>
</dbReference>
<dbReference type="GO" id="GO:1902388">
    <property type="term" value="F:ceramide 1-phosphate transfer activity"/>
    <property type="evidence" value="ECO:0000318"/>
    <property type="project" value="GO_Central"/>
</dbReference>
<proteinExistence type="inferred from homology"/>
<keyword evidence="7" id="KW-0813">Transport</keyword>
<dbReference type="PaxDb" id="8355-A0A1L8H3U2"/>
<dbReference type="GO" id="GO:0035627">
    <property type="term" value="P:ceramide transport"/>
    <property type="evidence" value="ECO:0000318"/>
    <property type="project" value="GO_Central"/>
</dbReference>
<dbReference type="GO" id="GO:0005886">
    <property type="term" value="C:plasma membrane"/>
    <property type="evidence" value="ECO:0007669"/>
    <property type="project" value="UniProtKB-SubCell"/>
</dbReference>
<evidence type="ECO:0000256" key="1">
    <source>
        <dbReference type="ARBA" id="ARBA00004150"/>
    </source>
</evidence>
<dbReference type="Bgee" id="108711788">
    <property type="expression patterns" value="Expressed in liver and 2 other cell types or tissues"/>
</dbReference>
<evidence type="ECO:0000256" key="13">
    <source>
        <dbReference type="ARBA" id="ARBA00057343"/>
    </source>
</evidence>
<keyword evidence="15" id="KW-1185">Reference proteome</keyword>
<evidence type="ECO:0000256" key="9">
    <source>
        <dbReference type="ARBA" id="ARBA00036393"/>
    </source>
</evidence>
<evidence type="ECO:0000256" key="7">
    <source>
        <dbReference type="ARBA" id="ARBA00023055"/>
    </source>
</evidence>
<dbReference type="GO" id="GO:0032691">
    <property type="term" value="P:negative regulation of interleukin-1 beta production"/>
    <property type="evidence" value="ECO:0007669"/>
    <property type="project" value="UniProtKB-ARBA"/>
</dbReference>
<dbReference type="AGR" id="Xenbase:XB-GENE-17343950"/>
<evidence type="ECO:0000256" key="10">
    <source>
        <dbReference type="ARBA" id="ARBA00036900"/>
    </source>
</evidence>
<dbReference type="CTD" id="108711788"/>
<evidence type="ECO:0000256" key="6">
    <source>
        <dbReference type="ARBA" id="ARBA00023034"/>
    </source>
</evidence>
<dbReference type="PANTHER" id="PTHR10219">
    <property type="entry name" value="GLYCOLIPID TRANSFER PROTEIN-RELATED"/>
    <property type="match status" value="1"/>
</dbReference>
<evidence type="ECO:0000256" key="5">
    <source>
        <dbReference type="ARBA" id="ARBA00007148"/>
    </source>
</evidence>
<evidence type="ECO:0000256" key="4">
    <source>
        <dbReference type="ARBA" id="ARBA00004509"/>
    </source>
</evidence>
<keyword evidence="8" id="KW-0446">Lipid-binding</keyword>
<dbReference type="GO" id="GO:0010008">
    <property type="term" value="C:endosome membrane"/>
    <property type="evidence" value="ECO:0007669"/>
    <property type="project" value="UniProtKB-SubCell"/>
</dbReference>
<dbReference type="SUPFAM" id="SSF110004">
    <property type="entry name" value="Glycolipid transfer protein, GLTP"/>
    <property type="match status" value="1"/>
</dbReference>
<dbReference type="InterPro" id="IPR014830">
    <property type="entry name" value="Glycolipid_transfer_prot_dom"/>
</dbReference>
<dbReference type="KEGG" id="xla:108711788"/>
<evidence type="ECO:0000313" key="16">
    <source>
        <dbReference type="RefSeq" id="XP_018109327.1"/>
    </source>
</evidence>
<dbReference type="OrthoDB" id="116883at2759"/>
<name>A0A1L8H3U2_XENLA</name>
<dbReference type="GO" id="GO:0120009">
    <property type="term" value="P:intermembrane lipid transfer"/>
    <property type="evidence" value="ECO:0000318"/>
    <property type="project" value="GO_Central"/>
</dbReference>
<protein>
    <recommendedName>
        <fullName evidence="11">Ceramide-1-phosphate transfer protein</fullName>
    </recommendedName>
    <alternativeName>
        <fullName evidence="12">Glycolipid transfer protein domain-containing protein 1</fullName>
    </alternativeName>
</protein>
<dbReference type="FunFam" id="1.10.3520.10:FF:000002">
    <property type="entry name" value="Ceramide-1-phosphate transfer protein"/>
    <property type="match status" value="1"/>
</dbReference>